<gene>
    <name evidence="1" type="ORF">C9J27_24125</name>
</gene>
<dbReference type="Proteomes" id="UP000241426">
    <property type="component" value="Unassembled WGS sequence"/>
</dbReference>
<sequence>MKNSNLSVASLMFVLTQRGVSPEEAKIKLKTASDLVSDLISEGFFRGMDEYKTSVTKSLILRSVISTDMSKGEFKENVLSAYSELKLSASETSFFPAELSLTMLSRAVNGYKDFVMSALIYSKITVDEYNMLIKSGDDMFSEFLSKAISLFHSNSSSYSDIYTFCSLLEDIVSTTMFPLLEGFSANPILLESFVDKPLQTLVPMRVTMLDKLKNSIYLADALIKATKKN</sequence>
<proteinExistence type="predicted"/>
<protein>
    <submittedName>
        <fullName evidence="1">Uncharacterized protein</fullName>
    </submittedName>
</protein>
<dbReference type="RefSeq" id="WP_107290151.1">
    <property type="nucleotide sequence ID" value="NZ_PYNF01000044.1"/>
</dbReference>
<organism evidence="1 2">
    <name type="scientific">Photobacterium kishitanii</name>
    <dbReference type="NCBI Taxonomy" id="318456"/>
    <lineage>
        <taxon>Bacteria</taxon>
        <taxon>Pseudomonadati</taxon>
        <taxon>Pseudomonadota</taxon>
        <taxon>Gammaproteobacteria</taxon>
        <taxon>Vibrionales</taxon>
        <taxon>Vibrionaceae</taxon>
        <taxon>Photobacterium</taxon>
    </lineage>
</organism>
<evidence type="ECO:0000313" key="2">
    <source>
        <dbReference type="Proteomes" id="UP000241426"/>
    </source>
</evidence>
<comment type="caution">
    <text evidence="1">The sequence shown here is derived from an EMBL/GenBank/DDBJ whole genome shotgun (WGS) entry which is preliminary data.</text>
</comment>
<dbReference type="AlphaFoldDB" id="A0A2T3KAW8"/>
<reference evidence="1 2" key="1">
    <citation type="submission" date="2018-01" db="EMBL/GenBank/DDBJ databases">
        <title>Whole genome sequencing of Histamine producing bacteria.</title>
        <authorList>
            <person name="Butler K."/>
        </authorList>
    </citation>
    <scope>NUCLEOTIDE SEQUENCE [LARGE SCALE GENOMIC DNA]</scope>
    <source>
        <strain evidence="1 2">FS-7.2</strain>
    </source>
</reference>
<dbReference type="EMBL" id="PYNF01000044">
    <property type="protein sequence ID" value="PSU89772.1"/>
    <property type="molecule type" value="Genomic_DNA"/>
</dbReference>
<evidence type="ECO:0000313" key="1">
    <source>
        <dbReference type="EMBL" id="PSU89772.1"/>
    </source>
</evidence>
<name>A0A2T3KAW8_9GAMM</name>
<accession>A0A2T3KAW8</accession>